<proteinExistence type="predicted"/>
<sequence length="80" mass="8603">MVHWRMTASRARLFRTCAATRPGSQPLSRPAACPEMPSSKGPVGLATMSRTVTGSSAAKNASGARRRAPRRRQAEFSGFL</sequence>
<accession>A0A101NQI7</accession>
<evidence type="ECO:0000256" key="1">
    <source>
        <dbReference type="SAM" id="MobiDB-lite"/>
    </source>
</evidence>
<dbReference type="EMBL" id="LMWL01000009">
    <property type="protein sequence ID" value="KUM97539.1"/>
    <property type="molecule type" value="Genomic_DNA"/>
</dbReference>
<feature type="compositionally biased region" description="Polar residues" evidence="1">
    <location>
        <begin position="48"/>
        <end position="59"/>
    </location>
</feature>
<protein>
    <submittedName>
        <fullName evidence="2">Uncharacterized protein</fullName>
    </submittedName>
</protein>
<evidence type="ECO:0000313" key="3">
    <source>
        <dbReference type="Proteomes" id="UP000054241"/>
    </source>
</evidence>
<keyword evidence="3" id="KW-1185">Reference proteome</keyword>
<dbReference type="AlphaFoldDB" id="A0A101NQI7"/>
<evidence type="ECO:0000313" key="2">
    <source>
        <dbReference type="EMBL" id="KUM97539.1"/>
    </source>
</evidence>
<feature type="region of interest" description="Disordered" evidence="1">
    <location>
        <begin position="20"/>
        <end position="80"/>
    </location>
</feature>
<name>A0A101NQI7_9ACTN</name>
<dbReference type="Proteomes" id="UP000054241">
    <property type="component" value="Unassembled WGS sequence"/>
</dbReference>
<organism evidence="2 3">
    <name type="scientific">Streptomyces cellostaticus</name>
    <dbReference type="NCBI Taxonomy" id="67285"/>
    <lineage>
        <taxon>Bacteria</taxon>
        <taxon>Bacillati</taxon>
        <taxon>Actinomycetota</taxon>
        <taxon>Actinomycetes</taxon>
        <taxon>Kitasatosporales</taxon>
        <taxon>Streptomycetaceae</taxon>
        <taxon>Streptomyces</taxon>
    </lineage>
</organism>
<gene>
    <name evidence="2" type="ORF">AQI88_06280</name>
</gene>
<comment type="caution">
    <text evidence="2">The sequence shown here is derived from an EMBL/GenBank/DDBJ whole genome shotgun (WGS) entry which is preliminary data.</text>
</comment>
<reference evidence="2 3" key="1">
    <citation type="submission" date="2015-10" db="EMBL/GenBank/DDBJ databases">
        <title>Draft genome sequence of Streptomyces cellostaticus DSM 40189, type strain for the species Streptomyces cellostaticus.</title>
        <authorList>
            <person name="Ruckert C."/>
            <person name="Winkler A."/>
            <person name="Kalinowski J."/>
            <person name="Kampfer P."/>
            <person name="Glaeser S."/>
        </authorList>
    </citation>
    <scope>NUCLEOTIDE SEQUENCE [LARGE SCALE GENOMIC DNA]</scope>
    <source>
        <strain evidence="2 3">DSM 40189</strain>
    </source>
</reference>